<accession>A0A222FH37</accession>
<sequence length="147" mass="17359">MRKRYVPDLTQLAAQCEANYLRLQRLLHNVDEGDVRCFALEPSGTSIRIQLEEEHPYTSMLDIRQAGETAQWITPPQMKVRLYHDASMAEVIRFQNQHRLQGRYTYPNDKMLLPDEKWQLNKFLAEWLDHCLQHGRSQTQHQFAPAP</sequence>
<gene>
    <name evidence="1" type="ORF">CHH28_03205</name>
</gene>
<dbReference type="RefSeq" id="WP_094058950.1">
    <property type="nucleotide sequence ID" value="NZ_CP022530.1"/>
</dbReference>
<dbReference type="KEGG" id="bsan:CHH28_03205"/>
<name>A0A222FH37_9GAMM</name>
<evidence type="ECO:0000313" key="1">
    <source>
        <dbReference type="EMBL" id="ASP37741.1"/>
    </source>
</evidence>
<evidence type="ECO:0008006" key="3">
    <source>
        <dbReference type="Google" id="ProtNLM"/>
    </source>
</evidence>
<dbReference type="PANTHER" id="PTHR38774:SF1">
    <property type="entry name" value="CYTOPLASMIC PROTEIN"/>
    <property type="match status" value="1"/>
</dbReference>
<reference evidence="1 2" key="1">
    <citation type="submission" date="2017-07" db="EMBL/GenBank/DDBJ databases">
        <title>Annotated genome sequence of Bacterioplanes sanyensis isolated from Red Sea.</title>
        <authorList>
            <person name="Rehman Z.U."/>
        </authorList>
    </citation>
    <scope>NUCLEOTIDE SEQUENCE [LARGE SCALE GENOMIC DNA]</scope>
    <source>
        <strain evidence="1 2">NV9</strain>
    </source>
</reference>
<organism evidence="1 2">
    <name type="scientific">Bacterioplanes sanyensis</name>
    <dbReference type="NCBI Taxonomy" id="1249553"/>
    <lineage>
        <taxon>Bacteria</taxon>
        <taxon>Pseudomonadati</taxon>
        <taxon>Pseudomonadota</taxon>
        <taxon>Gammaproteobacteria</taxon>
        <taxon>Oceanospirillales</taxon>
        <taxon>Oceanospirillaceae</taxon>
        <taxon>Bacterioplanes</taxon>
    </lineage>
</organism>
<dbReference type="EMBL" id="CP022530">
    <property type="protein sequence ID" value="ASP37741.1"/>
    <property type="molecule type" value="Genomic_DNA"/>
</dbReference>
<dbReference type="AlphaFoldDB" id="A0A222FH37"/>
<keyword evidence="2" id="KW-1185">Reference proteome</keyword>
<dbReference type="OrthoDB" id="9793663at2"/>
<dbReference type="PANTHER" id="PTHR38774">
    <property type="entry name" value="CYTOPLASMIC PROTEIN-RELATED"/>
    <property type="match status" value="1"/>
</dbReference>
<protein>
    <recommendedName>
        <fullName evidence="3">Cytoplasmic protein</fullName>
    </recommendedName>
</protein>
<proteinExistence type="predicted"/>
<dbReference type="Pfam" id="PF06853">
    <property type="entry name" value="DUF1249"/>
    <property type="match status" value="1"/>
</dbReference>
<dbReference type="InterPro" id="IPR009659">
    <property type="entry name" value="DUF1249"/>
</dbReference>
<dbReference type="Proteomes" id="UP000202440">
    <property type="component" value="Chromosome"/>
</dbReference>
<evidence type="ECO:0000313" key="2">
    <source>
        <dbReference type="Proteomes" id="UP000202440"/>
    </source>
</evidence>